<dbReference type="RefSeq" id="WP_221272428.1">
    <property type="nucleotide sequence ID" value="NZ_AP024819.1"/>
</dbReference>
<gene>
    <name evidence="1" type="ORF">NHP190012_06600</name>
</gene>
<dbReference type="EMBL" id="AP024819">
    <property type="protein sequence ID" value="BCZ19018.1"/>
    <property type="molecule type" value="Genomic_DNA"/>
</dbReference>
<keyword evidence="2" id="KW-1185">Reference proteome</keyword>
<accession>A0ABM7SLM3</accession>
<evidence type="ECO:0000313" key="1">
    <source>
        <dbReference type="EMBL" id="BCZ19018.1"/>
    </source>
</evidence>
<reference evidence="1 2" key="1">
    <citation type="submission" date="2021-07" db="EMBL/GenBank/DDBJ databases">
        <title>Novel Helicobacter sp. Isolated from a cat.</title>
        <authorList>
            <person name="Rimbara E."/>
            <person name="Suzuki M."/>
        </authorList>
    </citation>
    <scope>NUCLEOTIDE SEQUENCE [LARGE SCALE GENOMIC DNA]</scope>
    <source>
        <strain evidence="2">NHP19-012</strain>
    </source>
</reference>
<organism evidence="1 2">
    <name type="scientific">Helicobacter gastrofelis</name>
    <dbReference type="NCBI Taxonomy" id="2849642"/>
    <lineage>
        <taxon>Bacteria</taxon>
        <taxon>Pseudomonadati</taxon>
        <taxon>Campylobacterota</taxon>
        <taxon>Epsilonproteobacteria</taxon>
        <taxon>Campylobacterales</taxon>
        <taxon>Helicobacteraceae</taxon>
        <taxon>Helicobacter</taxon>
    </lineage>
</organism>
<sequence>METPSIPCQDKIRHTTPTTYSTTSKVAIIGLADEASFVKYSHLGIARTPEVMARELDPHFTHCTDMPSQQEMNTTLLNTFYKFCKFSI</sequence>
<evidence type="ECO:0000313" key="2">
    <source>
        <dbReference type="Proteomes" id="UP000826146"/>
    </source>
</evidence>
<dbReference type="Proteomes" id="UP000826146">
    <property type="component" value="Chromosome"/>
</dbReference>
<name>A0ABM7SLM3_9HELI</name>
<proteinExistence type="predicted"/>
<protein>
    <submittedName>
        <fullName evidence="1">Uncharacterized protein</fullName>
    </submittedName>
</protein>